<dbReference type="Pfam" id="PF03473">
    <property type="entry name" value="MOSC"/>
    <property type="match status" value="1"/>
</dbReference>
<dbReference type="Gene3D" id="2.40.33.20">
    <property type="entry name" value="PK beta-barrel domain-like"/>
    <property type="match status" value="1"/>
</dbReference>
<evidence type="ECO:0000259" key="1">
    <source>
        <dbReference type="PROSITE" id="PS51340"/>
    </source>
</evidence>
<dbReference type="GO" id="GO:0003824">
    <property type="term" value="F:catalytic activity"/>
    <property type="evidence" value="ECO:0007669"/>
    <property type="project" value="InterPro"/>
</dbReference>
<evidence type="ECO:0000313" key="3">
    <source>
        <dbReference type="Proteomes" id="UP001319180"/>
    </source>
</evidence>
<name>A0AAP2D4F6_9BACT</name>
<evidence type="ECO:0000313" key="2">
    <source>
        <dbReference type="EMBL" id="MBT1685179.1"/>
    </source>
</evidence>
<dbReference type="GO" id="GO:0030170">
    <property type="term" value="F:pyridoxal phosphate binding"/>
    <property type="evidence" value="ECO:0007669"/>
    <property type="project" value="InterPro"/>
</dbReference>
<dbReference type="PANTHER" id="PTHR36930">
    <property type="entry name" value="METAL-SULFUR CLUSTER BIOSYNTHESIS PROTEINS YUAD-RELATED"/>
    <property type="match status" value="1"/>
</dbReference>
<dbReference type="InterPro" id="IPR052716">
    <property type="entry name" value="MOSC_domain"/>
</dbReference>
<feature type="non-terminal residue" evidence="2">
    <location>
        <position position="1"/>
    </location>
</feature>
<reference evidence="2 3" key="1">
    <citation type="submission" date="2021-05" db="EMBL/GenBank/DDBJ databases">
        <title>A Polyphasic approach of four new species of the genus Ohtaekwangia: Ohtaekwangia histidinii sp. nov., Ohtaekwangia cretensis sp. nov., Ohtaekwangia indiensis sp. nov., Ohtaekwangia reichenbachii sp. nov. from diverse environment.</title>
        <authorList>
            <person name="Octaviana S."/>
        </authorList>
    </citation>
    <scope>NUCLEOTIDE SEQUENCE [LARGE SCALE GENOMIC DNA]</scope>
    <source>
        <strain evidence="2 3">PWU37</strain>
    </source>
</reference>
<dbReference type="EMBL" id="JAHESC010000002">
    <property type="protein sequence ID" value="MBT1685179.1"/>
    <property type="molecule type" value="Genomic_DNA"/>
</dbReference>
<comment type="caution">
    <text evidence="2">The sequence shown here is derived from an EMBL/GenBank/DDBJ whole genome shotgun (WGS) entry which is preliminary data.</text>
</comment>
<dbReference type="GO" id="GO:0030151">
    <property type="term" value="F:molybdenum ion binding"/>
    <property type="evidence" value="ECO:0007669"/>
    <property type="project" value="InterPro"/>
</dbReference>
<dbReference type="PROSITE" id="PS51340">
    <property type="entry name" value="MOSC"/>
    <property type="match status" value="1"/>
</dbReference>
<sequence length="146" mass="15734">FLPPPTRPPPIPTRRGGGVWVKPNGHRPRAARRQATLIQAEHLQAIGSYLGQDPIDPKLTRRNIVVRGINLLALKGQQFQIGQAVLEYSGECHPCSRMEENLGPGGYNAMRGHGGITAKIIRGGPIRIGDAVSVLPKKDTTHGDAS</sequence>
<accession>A0AAP2D4F6</accession>
<feature type="domain" description="MOSC" evidence="1">
    <location>
        <begin position="3"/>
        <end position="135"/>
    </location>
</feature>
<proteinExistence type="predicted"/>
<gene>
    <name evidence="2" type="ORF">KK078_01355</name>
</gene>
<dbReference type="Proteomes" id="UP001319180">
    <property type="component" value="Unassembled WGS sequence"/>
</dbReference>
<keyword evidence="3" id="KW-1185">Reference proteome</keyword>
<dbReference type="InterPro" id="IPR011037">
    <property type="entry name" value="Pyrv_Knase-like_insert_dom_sf"/>
</dbReference>
<dbReference type="InterPro" id="IPR005302">
    <property type="entry name" value="MoCF_Sase_C"/>
</dbReference>
<organism evidence="2 3">
    <name type="scientific">Dawidia soli</name>
    <dbReference type="NCBI Taxonomy" id="2782352"/>
    <lineage>
        <taxon>Bacteria</taxon>
        <taxon>Pseudomonadati</taxon>
        <taxon>Bacteroidota</taxon>
        <taxon>Cytophagia</taxon>
        <taxon>Cytophagales</taxon>
        <taxon>Chryseotaleaceae</taxon>
        <taxon>Dawidia</taxon>
    </lineage>
</organism>
<dbReference type="AlphaFoldDB" id="A0AAP2D4F6"/>
<protein>
    <submittedName>
        <fullName evidence="2">MOSC domain-containing protein</fullName>
    </submittedName>
</protein>
<dbReference type="RefSeq" id="WP_254088435.1">
    <property type="nucleotide sequence ID" value="NZ_JAHESC010000002.1"/>
</dbReference>
<dbReference type="SUPFAM" id="SSF50800">
    <property type="entry name" value="PK beta-barrel domain-like"/>
    <property type="match status" value="1"/>
</dbReference>
<dbReference type="PANTHER" id="PTHR36930:SF1">
    <property type="entry name" value="MOSC DOMAIN-CONTAINING PROTEIN"/>
    <property type="match status" value="1"/>
</dbReference>